<dbReference type="AlphaFoldDB" id="A0A6N6N2W3"/>
<dbReference type="NCBIfam" id="TIGR01730">
    <property type="entry name" value="RND_mfp"/>
    <property type="match status" value="1"/>
</dbReference>
<dbReference type="Pfam" id="PF25917">
    <property type="entry name" value="BSH_RND"/>
    <property type="match status" value="1"/>
</dbReference>
<evidence type="ECO:0000259" key="6">
    <source>
        <dbReference type="Pfam" id="PF25944"/>
    </source>
</evidence>
<evidence type="ECO:0000259" key="5">
    <source>
        <dbReference type="Pfam" id="PF25917"/>
    </source>
</evidence>
<dbReference type="PROSITE" id="PS51257">
    <property type="entry name" value="PROKAR_LIPOPROTEIN"/>
    <property type="match status" value="1"/>
</dbReference>
<evidence type="ECO:0000313" key="9">
    <source>
        <dbReference type="Proteomes" id="UP000438699"/>
    </source>
</evidence>
<dbReference type="Pfam" id="PF25967">
    <property type="entry name" value="RND-MFP_C"/>
    <property type="match status" value="1"/>
</dbReference>
<dbReference type="EMBL" id="WAIE01000002">
    <property type="protein sequence ID" value="KAB1442185.1"/>
    <property type="molecule type" value="Genomic_DNA"/>
</dbReference>
<name>A0A6N6N2W3_9BACT</name>
<protein>
    <submittedName>
        <fullName evidence="8">Efflux RND transporter periplasmic adaptor subunit</fullName>
    </submittedName>
</protein>
<evidence type="ECO:0000256" key="2">
    <source>
        <dbReference type="ARBA" id="ARBA00009477"/>
    </source>
</evidence>
<dbReference type="SUPFAM" id="SSF111369">
    <property type="entry name" value="HlyD-like secretion proteins"/>
    <property type="match status" value="1"/>
</dbReference>
<evidence type="ECO:0000256" key="3">
    <source>
        <dbReference type="SAM" id="SignalP"/>
    </source>
</evidence>
<dbReference type="FunFam" id="2.40.420.20:FF:000001">
    <property type="entry name" value="Efflux RND transporter periplasmic adaptor subunit"/>
    <property type="match status" value="1"/>
</dbReference>
<evidence type="ECO:0000259" key="7">
    <source>
        <dbReference type="Pfam" id="PF25967"/>
    </source>
</evidence>
<organism evidence="8 9">
    <name type="scientific">Pseudodesulfovibrio senegalensis</name>
    <dbReference type="NCBI Taxonomy" id="1721087"/>
    <lineage>
        <taxon>Bacteria</taxon>
        <taxon>Pseudomonadati</taxon>
        <taxon>Thermodesulfobacteriota</taxon>
        <taxon>Desulfovibrionia</taxon>
        <taxon>Desulfovibrionales</taxon>
        <taxon>Desulfovibrionaceae</taxon>
    </lineage>
</organism>
<dbReference type="PANTHER" id="PTHR30158:SF3">
    <property type="entry name" value="MULTIDRUG EFFLUX PUMP SUBUNIT ACRA-RELATED"/>
    <property type="match status" value="1"/>
</dbReference>
<dbReference type="InterPro" id="IPR058625">
    <property type="entry name" value="MdtA-like_BSH"/>
</dbReference>
<dbReference type="OrthoDB" id="9772050at2"/>
<evidence type="ECO:0000256" key="1">
    <source>
        <dbReference type="ARBA" id="ARBA00004196"/>
    </source>
</evidence>
<dbReference type="InterPro" id="IPR058624">
    <property type="entry name" value="MdtA-like_HH"/>
</dbReference>
<dbReference type="GO" id="GO:0030313">
    <property type="term" value="C:cell envelope"/>
    <property type="evidence" value="ECO:0007669"/>
    <property type="project" value="UniProtKB-SubCell"/>
</dbReference>
<feature type="signal peptide" evidence="3">
    <location>
        <begin position="1"/>
        <end position="30"/>
    </location>
</feature>
<reference evidence="8 9" key="1">
    <citation type="journal article" date="2017" name="Int. J. Syst. Evol. Microbiol.">
        <title>Desulfovibrio senegalensis sp. nov., a mesophilic sulfate reducer isolated from marine sediment.</title>
        <authorList>
            <person name="Thioye A."/>
            <person name="Gam Z.B.A."/>
            <person name="Mbengue M."/>
            <person name="Cayol J.L."/>
            <person name="Joseph-Bartoli M."/>
            <person name="Toure-Kane C."/>
            <person name="Labat M."/>
        </authorList>
    </citation>
    <scope>NUCLEOTIDE SEQUENCE [LARGE SCALE GENOMIC DNA]</scope>
    <source>
        <strain evidence="8 9">DSM 101509</strain>
    </source>
</reference>
<dbReference type="Gene3D" id="1.10.287.470">
    <property type="entry name" value="Helix hairpin bin"/>
    <property type="match status" value="1"/>
</dbReference>
<dbReference type="Gene3D" id="2.40.420.20">
    <property type="match status" value="1"/>
</dbReference>
<dbReference type="PANTHER" id="PTHR30158">
    <property type="entry name" value="ACRA/E-RELATED COMPONENT OF DRUG EFFLUX TRANSPORTER"/>
    <property type="match status" value="1"/>
</dbReference>
<dbReference type="InterPro" id="IPR058626">
    <property type="entry name" value="MdtA-like_b-barrel"/>
</dbReference>
<accession>A0A6N6N2W3</accession>
<dbReference type="Proteomes" id="UP000438699">
    <property type="component" value="Unassembled WGS sequence"/>
</dbReference>
<dbReference type="RefSeq" id="WP_151150406.1">
    <property type="nucleotide sequence ID" value="NZ_WAIE01000002.1"/>
</dbReference>
<evidence type="ECO:0000313" key="8">
    <source>
        <dbReference type="EMBL" id="KAB1442185.1"/>
    </source>
</evidence>
<dbReference type="InterPro" id="IPR006143">
    <property type="entry name" value="RND_pump_MFP"/>
</dbReference>
<keyword evidence="3" id="KW-0732">Signal</keyword>
<dbReference type="GO" id="GO:0022857">
    <property type="term" value="F:transmembrane transporter activity"/>
    <property type="evidence" value="ECO:0007669"/>
    <property type="project" value="InterPro"/>
</dbReference>
<feature type="chain" id="PRO_5026785900" evidence="3">
    <location>
        <begin position="31"/>
        <end position="384"/>
    </location>
</feature>
<sequence>MRISNIRPVLCVLALTALFGLCGCNSEQKAQGKSAPQHMPKVDIVTVKASADNDTTELPGRISAVRNAEVRARVAGILLSRDFEEGSFVEKGQVLFHIDPAPFQAALAQARADLAKAEASLADYKATLNRYTPLLETKVISQQDYDTAAANYKVAKAEKQAAQAAVMTASLDLSYATVEAPISGKIGAAFVTEGALVGKNEATALAKIQQLDPIYADINQPVADYLKVRAAMNAGKESGEAPEVTVHIENVNYTAKGRLLFSDVSVDEKTGQVSLRCEFPNKDGMLLPGMFVRIKIHTTGGGNTIFVPQRAVAMSQTGGATVFVLDEQNTVQVRPVTTGRMRDNQWQIVEGLKPGERVIVNGANKVKPGMKIDPGQGSSDKPAA</sequence>
<dbReference type="GO" id="GO:0046677">
    <property type="term" value="P:response to antibiotic"/>
    <property type="evidence" value="ECO:0007669"/>
    <property type="project" value="TreeGrafter"/>
</dbReference>
<feature type="domain" description="Multidrug resistance protein MdtA-like beta-barrel" evidence="6">
    <location>
        <begin position="213"/>
        <end position="298"/>
    </location>
</feature>
<comment type="caution">
    <text evidence="8">The sequence shown here is derived from an EMBL/GenBank/DDBJ whole genome shotgun (WGS) entry which is preliminary data.</text>
</comment>
<keyword evidence="9" id="KW-1185">Reference proteome</keyword>
<dbReference type="Pfam" id="PF25944">
    <property type="entry name" value="Beta-barrel_RND"/>
    <property type="match status" value="1"/>
</dbReference>
<evidence type="ECO:0000259" key="4">
    <source>
        <dbReference type="Pfam" id="PF25876"/>
    </source>
</evidence>
<dbReference type="Gene3D" id="2.40.30.170">
    <property type="match status" value="1"/>
</dbReference>
<feature type="domain" description="Multidrug resistance protein MdtA-like C-terminal permuted SH3" evidence="7">
    <location>
        <begin position="303"/>
        <end position="364"/>
    </location>
</feature>
<dbReference type="GO" id="GO:0005886">
    <property type="term" value="C:plasma membrane"/>
    <property type="evidence" value="ECO:0007669"/>
    <property type="project" value="TreeGrafter"/>
</dbReference>
<dbReference type="Pfam" id="PF25876">
    <property type="entry name" value="HH_MFP_RND"/>
    <property type="match status" value="1"/>
</dbReference>
<feature type="domain" description="Multidrug resistance protein MdtA-like alpha-helical hairpin" evidence="4">
    <location>
        <begin position="107"/>
        <end position="176"/>
    </location>
</feature>
<dbReference type="Gene3D" id="2.40.50.100">
    <property type="match status" value="1"/>
</dbReference>
<feature type="domain" description="Multidrug resistance protein MdtA-like barrel-sandwich hybrid" evidence="5">
    <location>
        <begin position="66"/>
        <end position="208"/>
    </location>
</feature>
<proteinExistence type="inferred from homology"/>
<gene>
    <name evidence="8" type="ORF">F8A88_06895</name>
</gene>
<dbReference type="InterPro" id="IPR058627">
    <property type="entry name" value="MdtA-like_C"/>
</dbReference>
<comment type="similarity">
    <text evidence="2">Belongs to the membrane fusion protein (MFP) (TC 8.A.1) family.</text>
</comment>
<comment type="subcellular location">
    <subcellularLocation>
        <location evidence="1">Cell envelope</location>
    </subcellularLocation>
</comment>